<evidence type="ECO:0000256" key="5">
    <source>
        <dbReference type="ARBA" id="ARBA00022691"/>
    </source>
</evidence>
<evidence type="ECO:0000313" key="7">
    <source>
        <dbReference type="EMBL" id="MFC0385400.1"/>
    </source>
</evidence>
<organism evidence="7 8">
    <name type="scientific">Muricoccus vinaceus</name>
    <dbReference type="NCBI Taxonomy" id="424704"/>
    <lineage>
        <taxon>Bacteria</taxon>
        <taxon>Pseudomonadati</taxon>
        <taxon>Pseudomonadota</taxon>
        <taxon>Alphaproteobacteria</taxon>
        <taxon>Acetobacterales</taxon>
        <taxon>Roseomonadaceae</taxon>
        <taxon>Muricoccus</taxon>
    </lineage>
</organism>
<evidence type="ECO:0000256" key="2">
    <source>
        <dbReference type="ARBA" id="ARBA00012534"/>
    </source>
</evidence>
<dbReference type="GO" id="GO:0008168">
    <property type="term" value="F:methyltransferase activity"/>
    <property type="evidence" value="ECO:0007669"/>
    <property type="project" value="UniProtKB-KW"/>
</dbReference>
<dbReference type="InterPro" id="IPR036804">
    <property type="entry name" value="CheR_N_sf"/>
</dbReference>
<keyword evidence="3 7" id="KW-0489">Methyltransferase</keyword>
<dbReference type="Proteomes" id="UP001589789">
    <property type="component" value="Unassembled WGS sequence"/>
</dbReference>
<evidence type="ECO:0000256" key="3">
    <source>
        <dbReference type="ARBA" id="ARBA00022603"/>
    </source>
</evidence>
<dbReference type="RefSeq" id="WP_377049548.1">
    <property type="nucleotide sequence ID" value="NZ_JBHLVZ010000005.1"/>
</dbReference>
<keyword evidence="8" id="KW-1185">Reference proteome</keyword>
<proteinExistence type="predicted"/>
<dbReference type="PROSITE" id="PS50123">
    <property type="entry name" value="CHER"/>
    <property type="match status" value="1"/>
</dbReference>
<dbReference type="InterPro" id="IPR011990">
    <property type="entry name" value="TPR-like_helical_dom_sf"/>
</dbReference>
<dbReference type="GO" id="GO:0032259">
    <property type="term" value="P:methylation"/>
    <property type="evidence" value="ECO:0007669"/>
    <property type="project" value="UniProtKB-KW"/>
</dbReference>
<dbReference type="EMBL" id="JBHLVZ010000005">
    <property type="protein sequence ID" value="MFC0385400.1"/>
    <property type="molecule type" value="Genomic_DNA"/>
</dbReference>
<gene>
    <name evidence="7" type="ORF">ACFFIC_07500</name>
</gene>
<feature type="domain" description="CheR-type methyltransferase" evidence="6">
    <location>
        <begin position="1"/>
        <end position="255"/>
    </location>
</feature>
<keyword evidence="5" id="KW-0949">S-adenosyl-L-methionine</keyword>
<dbReference type="PRINTS" id="PR00996">
    <property type="entry name" value="CHERMTFRASE"/>
</dbReference>
<dbReference type="Gene3D" id="1.25.40.10">
    <property type="entry name" value="Tetratricopeptide repeat domain"/>
    <property type="match status" value="1"/>
</dbReference>
<name>A0ABV6IP52_9PROT</name>
<dbReference type="PANTHER" id="PTHR24422:SF19">
    <property type="entry name" value="CHEMOTAXIS PROTEIN METHYLTRANSFERASE"/>
    <property type="match status" value="1"/>
</dbReference>
<comment type="caution">
    <text evidence="7">The sequence shown here is derived from an EMBL/GenBank/DDBJ whole genome shotgun (WGS) entry which is preliminary data.</text>
</comment>
<dbReference type="PANTHER" id="PTHR24422">
    <property type="entry name" value="CHEMOTAXIS PROTEIN METHYLTRANSFERASE"/>
    <property type="match status" value="1"/>
</dbReference>
<dbReference type="Gene3D" id="3.40.50.150">
    <property type="entry name" value="Vaccinia Virus protein VP39"/>
    <property type="match status" value="1"/>
</dbReference>
<comment type="catalytic activity">
    <reaction evidence="1">
        <text>L-glutamyl-[protein] + S-adenosyl-L-methionine = [protein]-L-glutamate 5-O-methyl ester + S-adenosyl-L-homocysteine</text>
        <dbReference type="Rhea" id="RHEA:24452"/>
        <dbReference type="Rhea" id="RHEA-COMP:10208"/>
        <dbReference type="Rhea" id="RHEA-COMP:10311"/>
        <dbReference type="ChEBI" id="CHEBI:29973"/>
        <dbReference type="ChEBI" id="CHEBI:57856"/>
        <dbReference type="ChEBI" id="CHEBI:59789"/>
        <dbReference type="ChEBI" id="CHEBI:82795"/>
        <dbReference type="EC" id="2.1.1.80"/>
    </reaction>
</comment>
<dbReference type="InterPro" id="IPR000780">
    <property type="entry name" value="CheR_MeTrfase"/>
</dbReference>
<dbReference type="EC" id="2.1.1.80" evidence="2"/>
<dbReference type="InterPro" id="IPR029063">
    <property type="entry name" value="SAM-dependent_MTases_sf"/>
</dbReference>
<reference evidence="7 8" key="1">
    <citation type="submission" date="2024-09" db="EMBL/GenBank/DDBJ databases">
        <authorList>
            <person name="Sun Q."/>
            <person name="Mori K."/>
        </authorList>
    </citation>
    <scope>NUCLEOTIDE SEQUENCE [LARGE SCALE GENOMIC DNA]</scope>
    <source>
        <strain evidence="7 8">CCM 7468</strain>
    </source>
</reference>
<dbReference type="Gene3D" id="1.10.155.10">
    <property type="entry name" value="Chemotaxis receptor methyltransferase CheR, N-terminal domain"/>
    <property type="match status" value="1"/>
</dbReference>
<dbReference type="InterPro" id="IPR050903">
    <property type="entry name" value="Bact_Chemotaxis_MeTrfase"/>
</dbReference>
<protein>
    <recommendedName>
        <fullName evidence="2">protein-glutamate O-methyltransferase</fullName>
        <ecNumber evidence="2">2.1.1.80</ecNumber>
    </recommendedName>
</protein>
<evidence type="ECO:0000313" key="8">
    <source>
        <dbReference type="Proteomes" id="UP001589789"/>
    </source>
</evidence>
<accession>A0ABV6IP52</accession>
<dbReference type="SUPFAM" id="SSF48452">
    <property type="entry name" value="TPR-like"/>
    <property type="match status" value="1"/>
</dbReference>
<evidence type="ECO:0000256" key="4">
    <source>
        <dbReference type="ARBA" id="ARBA00022679"/>
    </source>
</evidence>
<dbReference type="Pfam" id="PF01739">
    <property type="entry name" value="CheR"/>
    <property type="match status" value="1"/>
</dbReference>
<dbReference type="SUPFAM" id="SSF53335">
    <property type="entry name" value="S-adenosyl-L-methionine-dependent methyltransferases"/>
    <property type="match status" value="1"/>
</dbReference>
<keyword evidence="4" id="KW-0808">Transferase</keyword>
<dbReference type="SUPFAM" id="SSF47757">
    <property type="entry name" value="Chemotaxis receptor methyltransferase CheR, N-terminal domain"/>
    <property type="match status" value="1"/>
</dbReference>
<dbReference type="SMART" id="SM00138">
    <property type="entry name" value="MeTrc"/>
    <property type="match status" value="1"/>
</dbReference>
<sequence>MRGPADAAFPALKRLVIARTGHAYYEEKDAALWERLRRRILASGAGDAANYLSLLERDEAEWNALEAEVTIGETFFFRDAAQFDALRDTILPALIAHRAAERRLRIWSAGCSSGAEAYSVAILLRRLLGEAHRNWRISILGTDINERALATARAACFSPWALRGMTAADRDRDFLPAEGGRSWQLRPEHRTTARFERGNLLDLLTNSLPAGMAGFDLILCRNVLIYLARAQVSAIVRALGGRLAQQGWMLLGHSEPDPAFSGFLRPVSLPGTIAWRPLAATPPGARPQAPPLPTPAAAMPVPRPASWPTPRPAPARTWAPGPPPLVAPPPAALPGPSAGVTALAKRPAAAALDRARAEADSGALESARATLREALREHPTTAALHHLDGLVARALGDPAAAEAALRRALYLDSAFVAAHYHLGLLLLDRGAAGAARRSIANAGRLAGALSGETPLEEGDGMTAETLLALTRRHLAEDPG</sequence>
<dbReference type="InterPro" id="IPR022642">
    <property type="entry name" value="CheR_C"/>
</dbReference>
<evidence type="ECO:0000259" key="6">
    <source>
        <dbReference type="PROSITE" id="PS50123"/>
    </source>
</evidence>
<evidence type="ECO:0000256" key="1">
    <source>
        <dbReference type="ARBA" id="ARBA00001541"/>
    </source>
</evidence>